<evidence type="ECO:0000259" key="10">
    <source>
        <dbReference type="PROSITE" id="PS51884"/>
    </source>
</evidence>
<feature type="compositionally biased region" description="Low complexity" evidence="8">
    <location>
        <begin position="103"/>
        <end position="121"/>
    </location>
</feature>
<keyword evidence="3" id="KW-0964">Secreted</keyword>
<feature type="region of interest" description="Disordered" evidence="8">
    <location>
        <begin position="163"/>
        <end position="216"/>
    </location>
</feature>
<dbReference type="AlphaFoldDB" id="A0A918QZD5"/>
<dbReference type="Pfam" id="PF03777">
    <property type="entry name" value="ChpA-C"/>
    <property type="match status" value="2"/>
</dbReference>
<feature type="region of interest" description="Disordered" evidence="8">
    <location>
        <begin position="79"/>
        <end position="127"/>
    </location>
</feature>
<evidence type="ECO:0000256" key="8">
    <source>
        <dbReference type="SAM" id="MobiDB-lite"/>
    </source>
</evidence>
<comment type="caution">
    <text evidence="11">The sequence shown here is derived from an EMBL/GenBank/DDBJ whole genome shotgun (WGS) entry which is preliminary data.</text>
</comment>
<feature type="compositionally biased region" description="Low complexity" evidence="8">
    <location>
        <begin position="79"/>
        <end position="93"/>
    </location>
</feature>
<dbReference type="Proteomes" id="UP000623010">
    <property type="component" value="Unassembled WGS sequence"/>
</dbReference>
<evidence type="ECO:0000256" key="6">
    <source>
        <dbReference type="ARBA" id="ARBA00023087"/>
    </source>
</evidence>
<feature type="chain" id="PRO_5036745062" description="Chaplin domain-containing protein" evidence="9">
    <location>
        <begin position="23"/>
        <end position="253"/>
    </location>
</feature>
<organism evidence="11 12">
    <name type="scientific">Streptomyces echinoruber</name>
    <dbReference type="NCBI Taxonomy" id="68898"/>
    <lineage>
        <taxon>Bacteria</taxon>
        <taxon>Bacillati</taxon>
        <taxon>Actinomycetota</taxon>
        <taxon>Actinomycetes</taxon>
        <taxon>Kitasatosporales</taxon>
        <taxon>Streptomycetaceae</taxon>
        <taxon>Streptomyces</taxon>
    </lineage>
</organism>
<evidence type="ECO:0000313" key="11">
    <source>
        <dbReference type="EMBL" id="GGZ78812.1"/>
    </source>
</evidence>
<accession>A0A918QZD5</accession>
<evidence type="ECO:0000256" key="5">
    <source>
        <dbReference type="ARBA" id="ARBA00022889"/>
    </source>
</evidence>
<comment type="subcellular location">
    <subcellularLocation>
        <location evidence="1">Secreted</location>
        <location evidence="1">Cell wall</location>
    </subcellularLocation>
</comment>
<keyword evidence="6 7" id="KW-0034">Amyloid</keyword>
<dbReference type="EMBL" id="BMWH01000004">
    <property type="protein sequence ID" value="GGZ78812.1"/>
    <property type="molecule type" value="Genomic_DNA"/>
</dbReference>
<feature type="signal peptide" evidence="9">
    <location>
        <begin position="1"/>
        <end position="22"/>
    </location>
</feature>
<sequence length="253" mass="24073">MIAIAAASGAMAVAFPVSAAFAADGAGADGTATGSPGVLSGNSLQVPVNVPVNVCGNTVDVVGLLNPAVGNTCVNGGAAKAGGAKKSGAAKAGGAEKSDAARAGDAAGDGGESSASGGASAHGVTADSPGLLSGNNLQLPVDLPVNVSGNSANVVGAGNPAIGNESVNGSGDHEISHTSIPKPRASKPPTSSDRSHVAPHSPEDPQSSEDPRTVASSLAHTGADLTAPALAGSVALILTGGILYRRFHPGRAC</sequence>
<dbReference type="GO" id="GO:0007155">
    <property type="term" value="P:cell adhesion"/>
    <property type="evidence" value="ECO:0007669"/>
    <property type="project" value="UniProtKB-KW"/>
</dbReference>
<gene>
    <name evidence="11" type="ORF">GCM10010389_15420</name>
</gene>
<evidence type="ECO:0000256" key="7">
    <source>
        <dbReference type="PROSITE-ProRule" id="PRU01232"/>
    </source>
</evidence>
<evidence type="ECO:0000256" key="2">
    <source>
        <dbReference type="ARBA" id="ARBA00022512"/>
    </source>
</evidence>
<evidence type="ECO:0000256" key="1">
    <source>
        <dbReference type="ARBA" id="ARBA00004191"/>
    </source>
</evidence>
<dbReference type="InterPro" id="IPR005528">
    <property type="entry name" value="ChpA-H"/>
</dbReference>
<feature type="domain" description="Chaplin" evidence="10">
    <location>
        <begin position="128"/>
        <end position="168"/>
    </location>
</feature>
<dbReference type="PROSITE" id="PS51884">
    <property type="entry name" value="CHAPLIN"/>
    <property type="match status" value="2"/>
</dbReference>
<evidence type="ECO:0000256" key="3">
    <source>
        <dbReference type="ARBA" id="ARBA00022525"/>
    </source>
</evidence>
<keyword evidence="2" id="KW-0134">Cell wall</keyword>
<evidence type="ECO:0000313" key="12">
    <source>
        <dbReference type="Proteomes" id="UP000623010"/>
    </source>
</evidence>
<proteinExistence type="predicted"/>
<evidence type="ECO:0000256" key="4">
    <source>
        <dbReference type="ARBA" id="ARBA00022729"/>
    </source>
</evidence>
<reference evidence="11" key="1">
    <citation type="journal article" date="2014" name="Int. J. Syst. Evol. Microbiol.">
        <title>Complete genome sequence of Corynebacterium casei LMG S-19264T (=DSM 44701T), isolated from a smear-ripened cheese.</title>
        <authorList>
            <consortium name="US DOE Joint Genome Institute (JGI-PGF)"/>
            <person name="Walter F."/>
            <person name="Albersmeier A."/>
            <person name="Kalinowski J."/>
            <person name="Ruckert C."/>
        </authorList>
    </citation>
    <scope>NUCLEOTIDE SEQUENCE</scope>
    <source>
        <strain evidence="11">JCM 5016</strain>
    </source>
</reference>
<feature type="domain" description="Chaplin" evidence="10">
    <location>
        <begin position="35"/>
        <end position="75"/>
    </location>
</feature>
<name>A0A918QZD5_9ACTN</name>
<keyword evidence="12" id="KW-1185">Reference proteome</keyword>
<protein>
    <recommendedName>
        <fullName evidence="10">Chaplin domain-containing protein</fullName>
    </recommendedName>
</protein>
<evidence type="ECO:0000256" key="9">
    <source>
        <dbReference type="SAM" id="SignalP"/>
    </source>
</evidence>
<reference evidence="11" key="2">
    <citation type="submission" date="2020-09" db="EMBL/GenBank/DDBJ databases">
        <authorList>
            <person name="Sun Q."/>
            <person name="Ohkuma M."/>
        </authorList>
    </citation>
    <scope>NUCLEOTIDE SEQUENCE</scope>
    <source>
        <strain evidence="11">JCM 5016</strain>
    </source>
</reference>
<keyword evidence="4 9" id="KW-0732">Signal</keyword>
<keyword evidence="5" id="KW-0130">Cell adhesion</keyword>